<dbReference type="GO" id="GO:0005737">
    <property type="term" value="C:cytoplasm"/>
    <property type="evidence" value="ECO:0007669"/>
    <property type="project" value="UniProtKB-SubCell"/>
</dbReference>
<dbReference type="InterPro" id="IPR029016">
    <property type="entry name" value="GAF-like_dom_sf"/>
</dbReference>
<name>A0A1Y5R639_9PROT</name>
<dbReference type="Pfam" id="PF05524">
    <property type="entry name" value="PEP-utilisers_N"/>
    <property type="match status" value="1"/>
</dbReference>
<dbReference type="Gene3D" id="3.50.30.10">
    <property type="entry name" value="Phosphohistidine domain"/>
    <property type="match status" value="1"/>
</dbReference>
<gene>
    <name evidence="15" type="primary">ptsI</name>
    <name evidence="15" type="ORF">OCH7691_00010</name>
</gene>
<comment type="similarity">
    <text evidence="4">Belongs to the PEP-utilizing enzyme family.</text>
</comment>
<evidence type="ECO:0000256" key="9">
    <source>
        <dbReference type="ARBA" id="ARBA00022679"/>
    </source>
</evidence>
<dbReference type="InterPro" id="IPR036618">
    <property type="entry name" value="PtsI_HPr-bd_sf"/>
</dbReference>
<evidence type="ECO:0000256" key="10">
    <source>
        <dbReference type="ARBA" id="ARBA00022683"/>
    </source>
</evidence>
<dbReference type="Gene3D" id="1.10.274.10">
    <property type="entry name" value="PtsI, HPr-binding domain"/>
    <property type="match status" value="1"/>
</dbReference>
<dbReference type="AlphaFoldDB" id="A0A1Y5R639"/>
<dbReference type="InterPro" id="IPR003018">
    <property type="entry name" value="GAF"/>
</dbReference>
<dbReference type="SUPFAM" id="SSF51621">
    <property type="entry name" value="Phosphoenolpyruvate/pyruvate domain"/>
    <property type="match status" value="1"/>
</dbReference>
<dbReference type="Pfam" id="PF00391">
    <property type="entry name" value="PEP-utilizers"/>
    <property type="match status" value="1"/>
</dbReference>
<keyword evidence="9 15" id="KW-0808">Transferase</keyword>
<evidence type="ECO:0000256" key="3">
    <source>
        <dbReference type="ARBA" id="ARBA00004496"/>
    </source>
</evidence>
<dbReference type="GO" id="GO:0016301">
    <property type="term" value="F:kinase activity"/>
    <property type="evidence" value="ECO:0007669"/>
    <property type="project" value="UniProtKB-KW"/>
</dbReference>
<dbReference type="GO" id="GO:0009401">
    <property type="term" value="P:phosphoenolpyruvate-dependent sugar phosphotransferase system"/>
    <property type="evidence" value="ECO:0007669"/>
    <property type="project" value="UniProtKB-KW"/>
</dbReference>
<evidence type="ECO:0000256" key="5">
    <source>
        <dbReference type="ARBA" id="ARBA00012232"/>
    </source>
</evidence>
<keyword evidence="12" id="KW-0418">Kinase</keyword>
<evidence type="ECO:0000256" key="2">
    <source>
        <dbReference type="ARBA" id="ARBA00001946"/>
    </source>
</evidence>
<accession>A0A1Y5R639</accession>
<evidence type="ECO:0000256" key="12">
    <source>
        <dbReference type="ARBA" id="ARBA00022777"/>
    </source>
</evidence>
<dbReference type="EMBL" id="FWFR01000001">
    <property type="protein sequence ID" value="SLN10077.1"/>
    <property type="molecule type" value="Genomic_DNA"/>
</dbReference>
<evidence type="ECO:0000256" key="1">
    <source>
        <dbReference type="ARBA" id="ARBA00000683"/>
    </source>
</evidence>
<evidence type="ECO:0000256" key="8">
    <source>
        <dbReference type="ARBA" id="ARBA00022597"/>
    </source>
</evidence>
<keyword evidence="7" id="KW-0963">Cytoplasm</keyword>
<dbReference type="Pfam" id="PF02896">
    <property type="entry name" value="PEP-utilizers_C"/>
    <property type="match status" value="1"/>
</dbReference>
<dbReference type="SUPFAM" id="SSF55781">
    <property type="entry name" value="GAF domain-like"/>
    <property type="match status" value="1"/>
</dbReference>
<dbReference type="SUPFAM" id="SSF52009">
    <property type="entry name" value="Phosphohistidine domain"/>
    <property type="match status" value="1"/>
</dbReference>
<proteinExistence type="inferred from homology"/>
<dbReference type="EC" id="2.7.3.9" evidence="5"/>
<comment type="catalytic activity">
    <reaction evidence="1">
        <text>L-histidyl-[protein] + phosphoenolpyruvate = N(pros)-phospho-L-histidyl-[protein] + pyruvate</text>
        <dbReference type="Rhea" id="RHEA:23880"/>
        <dbReference type="Rhea" id="RHEA-COMP:9745"/>
        <dbReference type="Rhea" id="RHEA-COMP:9746"/>
        <dbReference type="ChEBI" id="CHEBI:15361"/>
        <dbReference type="ChEBI" id="CHEBI:29979"/>
        <dbReference type="ChEBI" id="CHEBI:58702"/>
        <dbReference type="ChEBI" id="CHEBI:64837"/>
        <dbReference type="EC" id="2.7.3.9"/>
    </reaction>
</comment>
<organism evidence="15 16">
    <name type="scientific">Oceanibacterium hippocampi</name>
    <dbReference type="NCBI Taxonomy" id="745714"/>
    <lineage>
        <taxon>Bacteria</taxon>
        <taxon>Pseudomonadati</taxon>
        <taxon>Pseudomonadota</taxon>
        <taxon>Alphaproteobacteria</taxon>
        <taxon>Sneathiellales</taxon>
        <taxon>Sneathiellaceae</taxon>
        <taxon>Oceanibacterium</taxon>
    </lineage>
</organism>
<dbReference type="GO" id="GO:0008965">
    <property type="term" value="F:phosphoenolpyruvate-protein phosphotransferase activity"/>
    <property type="evidence" value="ECO:0007669"/>
    <property type="project" value="UniProtKB-EC"/>
</dbReference>
<dbReference type="InterPro" id="IPR036637">
    <property type="entry name" value="Phosphohistidine_dom_sf"/>
</dbReference>
<dbReference type="InterPro" id="IPR040442">
    <property type="entry name" value="Pyrv_kinase-like_dom_sf"/>
</dbReference>
<evidence type="ECO:0000256" key="7">
    <source>
        <dbReference type="ARBA" id="ARBA00022490"/>
    </source>
</evidence>
<dbReference type="PRINTS" id="PR01736">
    <property type="entry name" value="PHPHTRNFRASE"/>
</dbReference>
<protein>
    <recommendedName>
        <fullName evidence="5">phosphoenolpyruvate--protein phosphotransferase</fullName>
        <ecNumber evidence="5">2.7.3.9</ecNumber>
    </recommendedName>
</protein>
<feature type="domain" description="GAF" evidence="14">
    <location>
        <begin position="25"/>
        <end position="171"/>
    </location>
</feature>
<dbReference type="InterPro" id="IPR050499">
    <property type="entry name" value="PEP-utilizing_PTS_enzyme"/>
</dbReference>
<keyword evidence="10" id="KW-0598">Phosphotransferase system</keyword>
<reference evidence="15 16" key="1">
    <citation type="submission" date="2017-03" db="EMBL/GenBank/DDBJ databases">
        <authorList>
            <person name="Afonso C.L."/>
            <person name="Miller P.J."/>
            <person name="Scott M.A."/>
            <person name="Spackman E."/>
            <person name="Goraichik I."/>
            <person name="Dimitrov K.M."/>
            <person name="Suarez D.L."/>
            <person name="Swayne D.E."/>
        </authorList>
    </citation>
    <scope>NUCLEOTIDE SEQUENCE [LARGE SCALE GENOMIC DNA]</scope>
    <source>
        <strain evidence="15 16">CECT 7691</strain>
    </source>
</reference>
<evidence type="ECO:0000259" key="14">
    <source>
        <dbReference type="SMART" id="SM00065"/>
    </source>
</evidence>
<keyword evidence="6" id="KW-0813">Transport</keyword>
<evidence type="ECO:0000256" key="11">
    <source>
        <dbReference type="ARBA" id="ARBA00022723"/>
    </source>
</evidence>
<keyword evidence="16" id="KW-1185">Reference proteome</keyword>
<evidence type="ECO:0000256" key="4">
    <source>
        <dbReference type="ARBA" id="ARBA00007837"/>
    </source>
</evidence>
<comment type="cofactor">
    <cofactor evidence="2">
        <name>Mg(2+)</name>
        <dbReference type="ChEBI" id="CHEBI:18420"/>
    </cofactor>
</comment>
<dbReference type="NCBIfam" id="TIGR01417">
    <property type="entry name" value="PTS_I_fam"/>
    <property type="match status" value="1"/>
</dbReference>
<dbReference type="GO" id="GO:0046872">
    <property type="term" value="F:metal ion binding"/>
    <property type="evidence" value="ECO:0007669"/>
    <property type="project" value="UniProtKB-KW"/>
</dbReference>
<dbReference type="InterPro" id="IPR008731">
    <property type="entry name" value="PTS_EIN"/>
</dbReference>
<dbReference type="FunCoup" id="A0A1Y5R639">
    <property type="interactions" value="57"/>
</dbReference>
<dbReference type="InterPro" id="IPR006318">
    <property type="entry name" value="PTS_EI-like"/>
</dbReference>
<dbReference type="SUPFAM" id="SSF47831">
    <property type="entry name" value="Enzyme I of the PEP:sugar phosphotransferase system HPr-binding (sub)domain"/>
    <property type="match status" value="1"/>
</dbReference>
<keyword evidence="15" id="KW-0670">Pyruvate</keyword>
<evidence type="ECO:0000313" key="16">
    <source>
        <dbReference type="Proteomes" id="UP000193200"/>
    </source>
</evidence>
<dbReference type="PROSITE" id="PS00742">
    <property type="entry name" value="PEP_ENZYMES_2"/>
    <property type="match status" value="1"/>
</dbReference>
<dbReference type="PANTHER" id="PTHR46244">
    <property type="entry name" value="PHOSPHOENOLPYRUVATE-PROTEIN PHOSPHOTRANSFERASE"/>
    <property type="match status" value="1"/>
</dbReference>
<keyword evidence="11" id="KW-0479">Metal-binding</keyword>
<dbReference type="SMART" id="SM00065">
    <property type="entry name" value="GAF"/>
    <property type="match status" value="1"/>
</dbReference>
<evidence type="ECO:0000256" key="13">
    <source>
        <dbReference type="ARBA" id="ARBA00022842"/>
    </source>
</evidence>
<dbReference type="Gene3D" id="3.20.20.60">
    <property type="entry name" value="Phosphoenolpyruvate-binding domains"/>
    <property type="match status" value="1"/>
</dbReference>
<evidence type="ECO:0000313" key="15">
    <source>
        <dbReference type="EMBL" id="SLN10077.1"/>
    </source>
</evidence>
<dbReference type="PANTHER" id="PTHR46244:SF6">
    <property type="entry name" value="PHOSPHOENOLPYRUVATE-PROTEIN PHOSPHOTRANSFERASE"/>
    <property type="match status" value="1"/>
</dbReference>
<dbReference type="Proteomes" id="UP000193200">
    <property type="component" value="Unassembled WGS sequence"/>
</dbReference>
<dbReference type="InterPro" id="IPR023151">
    <property type="entry name" value="PEP_util_CS"/>
</dbReference>
<sequence length="752" mass="82619">MTNPATSSPRLLLRRLREVMAGTGEAEARLNTVVRIIANNMVAEVCSVYLLRGDGVLELFATEGLNPEAVHQTRLRVGEGLIGEIARSARYLNLSDAQAHPAFAYRPETGEEIYHSLLGVPVLRGGRVVAVLAVQNRTQRHYSEEEVEALQTVAMVLAELLVSSQLFRPEDFAQTSDTTAPVRLTGQIFADGLAIGIAVLHEPKIVVDRAIADDTTYEQKRLARSIAQLREAVDAMMSAAQSVFVGESRDILEAYQMFAYDRGWLVRLQEAVASGLTAEAAIKRVQDDTRIRMEAAVDPYIRERLADLDDLANRLYAHLIERDEAKPALPDNAVIVARHMGAAEILDYDRERLRAVVLEEGATTSHVAIIARALQIPLVGNVRDARKSVESGDRIIVDGEQGQIFVRPGEEVLHAFQANLAARAARLARFAALRDQPSETLDGVRIALNVNAGLLIDMDQLQSSGADGVGLYRTEIHFMVRPRMPKIDSQTGFYRAVLNRADGKPVVFRTLDVGGDKALPYLRIESGENPAMGWRAIRLGLDRPALLQSQLRALLRAAEDRDLRIMFPMIAEVSEFVAARAILERELERHRASGAPEPRSLHLGAMVEVPSLAWQLDELLEVVDFLSVGSNDLLQFLFAVDRGNPRVAGRYDRLSPPVIAFFRHLVCKADAAGVPISVCGEMAGSPLEAMALLGLGFRNLSMNAASIGPVKEMVRHVVLTELTSYMSGMNGAQERSIRDCLGDFARRHGVPV</sequence>
<dbReference type="Gene3D" id="3.30.450.40">
    <property type="match status" value="1"/>
</dbReference>
<comment type="subcellular location">
    <subcellularLocation>
        <location evidence="3">Cytoplasm</location>
    </subcellularLocation>
</comment>
<keyword evidence="13" id="KW-0460">Magnesium</keyword>
<dbReference type="Pfam" id="PF01590">
    <property type="entry name" value="GAF"/>
    <property type="match status" value="1"/>
</dbReference>
<dbReference type="InterPro" id="IPR000121">
    <property type="entry name" value="PEP_util_C"/>
</dbReference>
<dbReference type="InterPro" id="IPR015813">
    <property type="entry name" value="Pyrv/PenolPyrv_kinase-like_dom"/>
</dbReference>
<evidence type="ECO:0000256" key="6">
    <source>
        <dbReference type="ARBA" id="ARBA00022448"/>
    </source>
</evidence>
<keyword evidence="8" id="KW-0762">Sugar transport</keyword>
<dbReference type="InParanoid" id="A0A1Y5R639"/>
<dbReference type="InterPro" id="IPR008279">
    <property type="entry name" value="PEP-util_enz_mobile_dom"/>
</dbReference>